<name>A0A251RRU2_HELAN</name>
<dbReference type="InParanoid" id="A0A251RRU2"/>
<gene>
    <name evidence="3" type="ORF">HannXRQ_Chr17g0559291</name>
    <name evidence="2" type="ORF">HanXRQr2_Chr17g0812981</name>
</gene>
<reference evidence="2 4" key="1">
    <citation type="journal article" date="2017" name="Nature">
        <title>The sunflower genome provides insights into oil metabolism, flowering and Asterid evolution.</title>
        <authorList>
            <person name="Badouin H."/>
            <person name="Gouzy J."/>
            <person name="Grassa C.J."/>
            <person name="Murat F."/>
            <person name="Staton S.E."/>
            <person name="Cottret L."/>
            <person name="Lelandais-Briere C."/>
            <person name="Owens G.L."/>
            <person name="Carrere S."/>
            <person name="Mayjonade B."/>
            <person name="Legrand L."/>
            <person name="Gill N."/>
            <person name="Kane N.C."/>
            <person name="Bowers J.E."/>
            <person name="Hubner S."/>
            <person name="Bellec A."/>
            <person name="Berard A."/>
            <person name="Berges H."/>
            <person name="Blanchet N."/>
            <person name="Boniface M.C."/>
            <person name="Brunel D."/>
            <person name="Catrice O."/>
            <person name="Chaidir N."/>
            <person name="Claudel C."/>
            <person name="Donnadieu C."/>
            <person name="Faraut T."/>
            <person name="Fievet G."/>
            <person name="Helmstetter N."/>
            <person name="King M."/>
            <person name="Knapp S.J."/>
            <person name="Lai Z."/>
            <person name="Le Paslier M.C."/>
            <person name="Lippi Y."/>
            <person name="Lorenzon L."/>
            <person name="Mandel J.R."/>
            <person name="Marage G."/>
            <person name="Marchand G."/>
            <person name="Marquand E."/>
            <person name="Bret-Mestries E."/>
            <person name="Morien E."/>
            <person name="Nambeesan S."/>
            <person name="Nguyen T."/>
            <person name="Pegot-Espagnet P."/>
            <person name="Pouilly N."/>
            <person name="Raftis F."/>
            <person name="Sallet E."/>
            <person name="Schiex T."/>
            <person name="Thomas J."/>
            <person name="Vandecasteele C."/>
            <person name="Vares D."/>
            <person name="Vear F."/>
            <person name="Vautrin S."/>
            <person name="Crespi M."/>
            <person name="Mangin B."/>
            <person name="Burke J.M."/>
            <person name="Salse J."/>
            <person name="Munos S."/>
            <person name="Vincourt P."/>
            <person name="Rieseberg L.H."/>
            <person name="Langlade N.B."/>
        </authorList>
    </citation>
    <scope>NUCLEOTIDE SEQUENCE [LARGE SCALE GENOMIC DNA]</scope>
    <source>
        <strain evidence="4">cv. SF193</strain>
        <tissue evidence="2">Leaves</tissue>
    </source>
</reference>
<dbReference type="NCBIfam" id="TIGR01615">
    <property type="entry name" value="A_thal_3542"/>
    <property type="match status" value="1"/>
</dbReference>
<keyword evidence="4" id="KW-1185">Reference proteome</keyword>
<organism evidence="3 4">
    <name type="scientific">Helianthus annuus</name>
    <name type="common">Common sunflower</name>
    <dbReference type="NCBI Taxonomy" id="4232"/>
    <lineage>
        <taxon>Eukaryota</taxon>
        <taxon>Viridiplantae</taxon>
        <taxon>Streptophyta</taxon>
        <taxon>Embryophyta</taxon>
        <taxon>Tracheophyta</taxon>
        <taxon>Spermatophyta</taxon>
        <taxon>Magnoliopsida</taxon>
        <taxon>eudicotyledons</taxon>
        <taxon>Gunneridae</taxon>
        <taxon>Pentapetalae</taxon>
        <taxon>asterids</taxon>
        <taxon>campanulids</taxon>
        <taxon>Asterales</taxon>
        <taxon>Asteraceae</taxon>
        <taxon>Asteroideae</taxon>
        <taxon>Heliantheae alliance</taxon>
        <taxon>Heliantheae</taxon>
        <taxon>Helianthus</taxon>
    </lineage>
</organism>
<evidence type="ECO:0000313" key="3">
    <source>
        <dbReference type="EMBL" id="OTF87213.1"/>
    </source>
</evidence>
<dbReference type="OMA" id="ARISWNH"/>
<evidence type="ECO:0000256" key="1">
    <source>
        <dbReference type="SAM" id="MobiDB-lite"/>
    </source>
</evidence>
<accession>A0A251RRU2</accession>
<feature type="region of interest" description="Disordered" evidence="1">
    <location>
        <begin position="1"/>
        <end position="24"/>
    </location>
</feature>
<dbReference type="PANTHER" id="PTHR31579:SF58">
    <property type="entry name" value="PLANT-SPECIFIC DOMAIN TIGR01615 FAMILY PROTEIN"/>
    <property type="match status" value="1"/>
</dbReference>
<feature type="compositionally biased region" description="Acidic residues" evidence="1">
    <location>
        <begin position="50"/>
        <end position="65"/>
    </location>
</feature>
<proteinExistence type="predicted"/>
<feature type="compositionally biased region" description="Low complexity" evidence="1">
    <location>
        <begin position="38"/>
        <end position="49"/>
    </location>
</feature>
<dbReference type="AlphaFoldDB" id="A0A251RRU2"/>
<evidence type="ECO:0000313" key="2">
    <source>
        <dbReference type="EMBL" id="KAF5756299.1"/>
    </source>
</evidence>
<sequence length="301" mass="33994">MLQSISLTHKHMAGAPEAPSTNQNPDMIFEFIEENELSSGTSFSSGDSSENGDLEEDENSGDPEEDRLFWESQEQLLMENLYRTSSTESKIRLATKEIMKEMKSAAVGCCNCGVTAFDGCRMCLQTEISDRLQQAGYNCGICKAKWNNLKQIPSGEHSYIEVLDTSNSKKGVVSVIIELNFRAEFEMAKGSQDYNRLITRLPEIYVGKAERLQSLIKILCLASKKCMKDQKMHIAPWRKLKYMQAKWHGIREAKMVLSPDILSVVERSNRLSRRMVSLLTFDMVESLNTPSSLHSMAIQVL</sequence>
<reference evidence="2" key="3">
    <citation type="submission" date="2020-06" db="EMBL/GenBank/DDBJ databases">
        <title>Helianthus annuus Genome sequencing and assembly Release 2.</title>
        <authorList>
            <person name="Gouzy J."/>
            <person name="Langlade N."/>
            <person name="Munos S."/>
        </authorList>
    </citation>
    <scope>NUCLEOTIDE SEQUENCE</scope>
    <source>
        <tissue evidence="2">Leaves</tissue>
    </source>
</reference>
<dbReference type="PANTHER" id="PTHR31579">
    <property type="entry name" value="OS03G0796600 PROTEIN"/>
    <property type="match status" value="1"/>
</dbReference>
<dbReference type="Proteomes" id="UP000215914">
    <property type="component" value="Chromosome 17"/>
</dbReference>
<dbReference type="InterPro" id="IPR006502">
    <property type="entry name" value="PDDEXK-like"/>
</dbReference>
<protein>
    <submittedName>
        <fullName evidence="3">Uncharacterized protein</fullName>
    </submittedName>
</protein>
<dbReference type="Pfam" id="PF04720">
    <property type="entry name" value="PDDEXK_6"/>
    <property type="match status" value="1"/>
</dbReference>
<reference evidence="3" key="2">
    <citation type="submission" date="2017-02" db="EMBL/GenBank/DDBJ databases">
        <title>Sunflower complete genome.</title>
        <authorList>
            <person name="Langlade N."/>
            <person name="Munos S."/>
        </authorList>
    </citation>
    <scope>NUCLEOTIDE SEQUENCE [LARGE SCALE GENOMIC DNA]</scope>
    <source>
        <tissue evidence="3">Leaves</tissue>
    </source>
</reference>
<dbReference type="Gramene" id="mRNA:HanXRQr2_Chr17g0812981">
    <property type="protein sequence ID" value="mRNA:HanXRQr2_Chr17g0812981"/>
    <property type="gene ID" value="HanXRQr2_Chr17g0812981"/>
</dbReference>
<dbReference type="FunCoup" id="A0A251RRU2">
    <property type="interactions" value="128"/>
</dbReference>
<evidence type="ECO:0000313" key="4">
    <source>
        <dbReference type="Proteomes" id="UP000215914"/>
    </source>
</evidence>
<dbReference type="EMBL" id="CM007906">
    <property type="protein sequence ID" value="OTF87213.1"/>
    <property type="molecule type" value="Genomic_DNA"/>
</dbReference>
<dbReference type="EMBL" id="MNCJ02000332">
    <property type="protein sequence ID" value="KAF5756299.1"/>
    <property type="molecule type" value="Genomic_DNA"/>
</dbReference>
<feature type="region of interest" description="Disordered" evidence="1">
    <location>
        <begin position="37"/>
        <end position="65"/>
    </location>
</feature>
<dbReference type="OrthoDB" id="691424at2759"/>